<evidence type="ECO:0000256" key="1">
    <source>
        <dbReference type="SAM" id="MobiDB-lite"/>
    </source>
</evidence>
<dbReference type="SUPFAM" id="SSF52540">
    <property type="entry name" value="P-loop containing nucleoside triphosphate hydrolases"/>
    <property type="match status" value="1"/>
</dbReference>
<protein>
    <submittedName>
        <fullName evidence="2">Serine protease</fullName>
    </submittedName>
</protein>
<dbReference type="EMBL" id="JBHSJD010000009">
    <property type="protein sequence ID" value="MFC5023320.1"/>
    <property type="molecule type" value="Genomic_DNA"/>
</dbReference>
<dbReference type="RefSeq" id="WP_345688458.1">
    <property type="nucleotide sequence ID" value="NZ_BAABIT010000001.1"/>
</dbReference>
<dbReference type="Proteomes" id="UP001595829">
    <property type="component" value="Unassembled WGS sequence"/>
</dbReference>
<keyword evidence="2" id="KW-0378">Hydrolase</keyword>
<dbReference type="SUPFAM" id="SSF50494">
    <property type="entry name" value="Trypsin-like serine proteases"/>
    <property type="match status" value="1"/>
</dbReference>
<dbReference type="GO" id="GO:0008233">
    <property type="term" value="F:peptidase activity"/>
    <property type="evidence" value="ECO:0007669"/>
    <property type="project" value="UniProtKB-KW"/>
</dbReference>
<proteinExistence type="predicted"/>
<evidence type="ECO:0000313" key="3">
    <source>
        <dbReference type="Proteomes" id="UP001595829"/>
    </source>
</evidence>
<sequence length="1206" mass="126832">MDSGDRATLVRICDQAGRPRGTGFVADDRGTVVTSHETVDGLRSVVLHGPGGRSCAAGADAITPLPDDALALIRGEGLGVRPLPIAVRPGVGTGTYVRIHAHGWREARVLGTAQVTYTATDRFHAVGDALELAIGTDGREALRRGGEAAGGPVLDATTGTVLAVLGTALHTDHRAAGLALPLTPAAARDPHGPLAALLRRNAATVPAHGRDLNLAGALELTATSSGAAALAGLPGLPGRPGGTAPRPDPVARPAVARELDAFAASPNTLVCALVGAPGTGRTTELAALAARRARGAEPRPTVWLCGADLRADDTSVADAVGRALWQAGRIVAASNADWSAYPAPRDGGSAPTAERVARLARDADRPLLVLLDSPEEMPPRLAHRLADWTSGTVAWLRTHGVRLLVACRPEHWERAGALHPAGTLHRPAAPVERLPDAVPIGDLTAGEAELMRERYGLPAPSVAAADARHPLTLRLLAEVRAAAPPGTAPGVPGRDEVFAAHLDLLCLRVATRIAAACRPPLRGSAVRRLAVRVAGQTHEAARRCLGSGHGALDREAFEELFPWSTGWASAVLAEGLLVPAGSGYRFAHEEPADWIQGAHLDVDAALHALVHGTGQQPERLPARAAGHAPATGPLVPAQRHRDTGCPPAPQPLPRHRIGPVVQALLLLDRTQGPAALSRRLETLIQPAVEGTGDRAWWARRLLGEVLLRVRDARPHLGVLRSLADRITQHAASAEPGAGGQDDFGPWFWTRLRVGEDERLDLLRRLLPADGPPGAHDRLRHLDVVAERLAADPRGVQPLLCRWFTDERPLPAGPDARVHATVAGVAQALLHTHRHLAVDDLCEALVSTAHPRADELLAALAEDEPSALCRAVDRWAHDDLLPARRVAAATYARLAAAHVTADPDRELLRFAALALLARPGDHALHGPALALLVRDPHTRRRYLPQALAAFRSGARGLPADALAVALTTHPEPVLAAFGARLRDGSGAAEVLAALAAVRTPALARRAAALVLAYVDRHPGGATLAAAYVDRRLEQGPAARSVVFPLVTDLLRGHPVEVRGALAAVLAAPGSPASRPLRDELLDVLLEHEQYACRDLAVPDALLRAAALGAAGRPEARTRELVLRTGTLLIRTPEGATCFDRRLVELARDVPGFALLVSGWLARDPQEWAAVVGPSARRTVEGLAAPLPVPSPVPMRAERRGHGTLRPA</sequence>
<feature type="region of interest" description="Disordered" evidence="1">
    <location>
        <begin position="625"/>
        <end position="653"/>
    </location>
</feature>
<keyword evidence="3" id="KW-1185">Reference proteome</keyword>
<dbReference type="InterPro" id="IPR009003">
    <property type="entry name" value="Peptidase_S1_PA"/>
</dbReference>
<gene>
    <name evidence="2" type="ORF">ACFPM3_14360</name>
</gene>
<dbReference type="GO" id="GO:0006508">
    <property type="term" value="P:proteolysis"/>
    <property type="evidence" value="ECO:0007669"/>
    <property type="project" value="UniProtKB-KW"/>
</dbReference>
<reference evidence="3" key="1">
    <citation type="journal article" date="2019" name="Int. J. Syst. Evol. Microbiol.">
        <title>The Global Catalogue of Microorganisms (GCM) 10K type strain sequencing project: providing services to taxonomists for standard genome sequencing and annotation.</title>
        <authorList>
            <consortium name="The Broad Institute Genomics Platform"/>
            <consortium name="The Broad Institute Genome Sequencing Center for Infectious Disease"/>
            <person name="Wu L."/>
            <person name="Ma J."/>
        </authorList>
    </citation>
    <scope>NUCLEOTIDE SEQUENCE [LARGE SCALE GENOMIC DNA]</scope>
    <source>
        <strain evidence="3">CGMCC 4.1648</strain>
    </source>
</reference>
<dbReference type="InterPro" id="IPR027417">
    <property type="entry name" value="P-loop_NTPase"/>
</dbReference>
<organism evidence="2 3">
    <name type="scientific">Streptomyces coeruleoprunus</name>
    <dbReference type="NCBI Taxonomy" id="285563"/>
    <lineage>
        <taxon>Bacteria</taxon>
        <taxon>Bacillati</taxon>
        <taxon>Actinomycetota</taxon>
        <taxon>Actinomycetes</taxon>
        <taxon>Kitasatosporales</taxon>
        <taxon>Streptomycetaceae</taxon>
        <taxon>Streptomyces</taxon>
    </lineage>
</organism>
<comment type="caution">
    <text evidence="2">The sequence shown here is derived from an EMBL/GenBank/DDBJ whole genome shotgun (WGS) entry which is preliminary data.</text>
</comment>
<dbReference type="Gene3D" id="2.40.10.120">
    <property type="match status" value="1"/>
</dbReference>
<keyword evidence="2" id="KW-0645">Protease</keyword>
<evidence type="ECO:0000313" key="2">
    <source>
        <dbReference type="EMBL" id="MFC5023320.1"/>
    </source>
</evidence>
<accession>A0ABV9XGN5</accession>
<name>A0ABV9XGN5_9ACTN</name>